<dbReference type="AlphaFoldDB" id="A0A9D4HUP6"/>
<dbReference type="Proteomes" id="UP000828390">
    <property type="component" value="Unassembled WGS sequence"/>
</dbReference>
<reference evidence="1" key="1">
    <citation type="journal article" date="2019" name="bioRxiv">
        <title>The Genome of the Zebra Mussel, Dreissena polymorpha: A Resource for Invasive Species Research.</title>
        <authorList>
            <person name="McCartney M.A."/>
            <person name="Auch B."/>
            <person name="Kono T."/>
            <person name="Mallez S."/>
            <person name="Zhang Y."/>
            <person name="Obille A."/>
            <person name="Becker A."/>
            <person name="Abrahante J.E."/>
            <person name="Garbe J."/>
            <person name="Badalamenti J.P."/>
            <person name="Herman A."/>
            <person name="Mangelson H."/>
            <person name="Liachko I."/>
            <person name="Sullivan S."/>
            <person name="Sone E.D."/>
            <person name="Koren S."/>
            <person name="Silverstein K.A.T."/>
            <person name="Beckman K.B."/>
            <person name="Gohl D.M."/>
        </authorList>
    </citation>
    <scope>NUCLEOTIDE SEQUENCE</scope>
    <source>
        <strain evidence="1">Duluth1</strain>
        <tissue evidence="1">Whole animal</tissue>
    </source>
</reference>
<evidence type="ECO:0000313" key="2">
    <source>
        <dbReference type="Proteomes" id="UP000828390"/>
    </source>
</evidence>
<gene>
    <name evidence="1" type="ORF">DPMN_042363</name>
</gene>
<accession>A0A9D4HUP6</accession>
<dbReference type="EMBL" id="JAIWYP010000011">
    <property type="protein sequence ID" value="KAH3735805.1"/>
    <property type="molecule type" value="Genomic_DNA"/>
</dbReference>
<organism evidence="1 2">
    <name type="scientific">Dreissena polymorpha</name>
    <name type="common">Zebra mussel</name>
    <name type="synonym">Mytilus polymorpha</name>
    <dbReference type="NCBI Taxonomy" id="45954"/>
    <lineage>
        <taxon>Eukaryota</taxon>
        <taxon>Metazoa</taxon>
        <taxon>Spiralia</taxon>
        <taxon>Lophotrochozoa</taxon>
        <taxon>Mollusca</taxon>
        <taxon>Bivalvia</taxon>
        <taxon>Autobranchia</taxon>
        <taxon>Heteroconchia</taxon>
        <taxon>Euheterodonta</taxon>
        <taxon>Imparidentia</taxon>
        <taxon>Neoheterodontei</taxon>
        <taxon>Myida</taxon>
        <taxon>Dreissenoidea</taxon>
        <taxon>Dreissenidae</taxon>
        <taxon>Dreissena</taxon>
    </lineage>
</organism>
<proteinExistence type="predicted"/>
<comment type="caution">
    <text evidence="1">The sequence shown here is derived from an EMBL/GenBank/DDBJ whole genome shotgun (WGS) entry which is preliminary data.</text>
</comment>
<reference evidence="1" key="2">
    <citation type="submission" date="2020-11" db="EMBL/GenBank/DDBJ databases">
        <authorList>
            <person name="McCartney M.A."/>
            <person name="Auch B."/>
            <person name="Kono T."/>
            <person name="Mallez S."/>
            <person name="Becker A."/>
            <person name="Gohl D.M."/>
            <person name="Silverstein K.A.T."/>
            <person name="Koren S."/>
            <person name="Bechman K.B."/>
            <person name="Herman A."/>
            <person name="Abrahante J.E."/>
            <person name="Garbe J."/>
        </authorList>
    </citation>
    <scope>NUCLEOTIDE SEQUENCE</scope>
    <source>
        <strain evidence="1">Duluth1</strain>
        <tissue evidence="1">Whole animal</tissue>
    </source>
</reference>
<protein>
    <submittedName>
        <fullName evidence="1">Uncharacterized protein</fullName>
    </submittedName>
</protein>
<evidence type="ECO:0000313" key="1">
    <source>
        <dbReference type="EMBL" id="KAH3735805.1"/>
    </source>
</evidence>
<keyword evidence="2" id="KW-1185">Reference proteome</keyword>
<sequence length="95" mass="10910">MVLFWDQPYQTPFTVYNPFTATQSIQSPMQMMFSVPYTTALSHSTRYFYWNQNDVPGRVNLDGITVVVRESPTAVEIPTIAPSSRSVLRRTQYAL</sequence>
<name>A0A9D4HUP6_DREPO</name>